<dbReference type="OrthoDB" id="4198549at2759"/>
<dbReference type="Proteomes" id="UP000325579">
    <property type="component" value="Unassembled WGS sequence"/>
</dbReference>
<dbReference type="RefSeq" id="XP_031944814.1">
    <property type="nucleotide sequence ID" value="XM_032079665.1"/>
</dbReference>
<keyword evidence="2" id="KW-1185">Reference proteome</keyword>
<reference evidence="1 2" key="1">
    <citation type="submission" date="2019-04" db="EMBL/GenBank/DDBJ databases">
        <authorList>
            <consortium name="DOE Joint Genome Institute"/>
            <person name="Mondo S."/>
            <person name="Kjaerbolling I."/>
            <person name="Vesth T."/>
            <person name="Frisvad J.C."/>
            <person name="Nybo J.L."/>
            <person name="Theobald S."/>
            <person name="Kildgaard S."/>
            <person name="Isbrandt T."/>
            <person name="Kuo A."/>
            <person name="Sato A."/>
            <person name="Lyhne E.K."/>
            <person name="Kogle M.E."/>
            <person name="Wiebenga A."/>
            <person name="Kun R.S."/>
            <person name="Lubbers R.J."/>
            <person name="Makela M.R."/>
            <person name="Barry K."/>
            <person name="Chovatia M."/>
            <person name="Clum A."/>
            <person name="Daum C."/>
            <person name="Haridas S."/>
            <person name="He G."/>
            <person name="LaButti K."/>
            <person name="Lipzen A."/>
            <person name="Riley R."/>
            <person name="Salamov A."/>
            <person name="Simmons B.A."/>
            <person name="Magnuson J.K."/>
            <person name="Henrissat B."/>
            <person name="Mortensen U.H."/>
            <person name="Larsen T.O."/>
            <person name="Devries R.P."/>
            <person name="Grigoriev I.V."/>
            <person name="Machida M."/>
            <person name="Baker S.E."/>
            <person name="Andersen M.R."/>
            <person name="Cantor M.N."/>
            <person name="Hua S.X."/>
        </authorList>
    </citation>
    <scope>NUCLEOTIDE SEQUENCE [LARGE SCALE GENOMIC DNA]</scope>
    <source>
        <strain evidence="1 2">CBS 119388</strain>
    </source>
</reference>
<evidence type="ECO:0000313" key="1">
    <source>
        <dbReference type="EMBL" id="KAE8407495.1"/>
    </source>
</evidence>
<organism evidence="1 2">
    <name type="scientific">Aspergillus pseudonomiae</name>
    <dbReference type="NCBI Taxonomy" id="1506151"/>
    <lineage>
        <taxon>Eukaryota</taxon>
        <taxon>Fungi</taxon>
        <taxon>Dikarya</taxon>
        <taxon>Ascomycota</taxon>
        <taxon>Pezizomycotina</taxon>
        <taxon>Eurotiomycetes</taxon>
        <taxon>Eurotiomycetidae</taxon>
        <taxon>Eurotiales</taxon>
        <taxon>Aspergillaceae</taxon>
        <taxon>Aspergillus</taxon>
        <taxon>Aspergillus subgen. Circumdati</taxon>
    </lineage>
</organism>
<evidence type="ECO:0000313" key="2">
    <source>
        <dbReference type="Proteomes" id="UP000325579"/>
    </source>
</evidence>
<gene>
    <name evidence="1" type="ORF">BDV37DRAFT_19087</name>
</gene>
<dbReference type="AlphaFoldDB" id="A0A5N7DMF1"/>
<accession>A0A5N7DMF1</accession>
<sequence>MLLVAQFTVTPPLEFDFLAAELTGPSEQDLADFGSKRSLYRRSPYRLVFVRLQEAAQAKDGSEASRQALTFLLESIIVHVDAAERLLVRPAGLVLERTKTTQAACFTPKNSI</sequence>
<proteinExistence type="predicted"/>
<dbReference type="EMBL" id="ML736748">
    <property type="protein sequence ID" value="KAE8407495.1"/>
    <property type="molecule type" value="Genomic_DNA"/>
</dbReference>
<name>A0A5N7DMF1_9EURO</name>
<dbReference type="GeneID" id="43664356"/>
<protein>
    <submittedName>
        <fullName evidence="1">Uncharacterized protein</fullName>
    </submittedName>
</protein>